<feature type="region of interest" description="Disordered" evidence="2">
    <location>
        <begin position="217"/>
        <end position="373"/>
    </location>
</feature>
<dbReference type="KEGG" id="ure:UREG_02269"/>
<reference evidence="4" key="1">
    <citation type="journal article" date="2009" name="Genome Res.">
        <title>Comparative genomic analyses of the human fungal pathogens Coccidioides and their relatives.</title>
        <authorList>
            <person name="Sharpton T.J."/>
            <person name="Stajich J.E."/>
            <person name="Rounsley S.D."/>
            <person name="Gardner M.J."/>
            <person name="Wortman J.R."/>
            <person name="Jordar V.S."/>
            <person name="Maiti R."/>
            <person name="Kodira C.D."/>
            <person name="Neafsey D.E."/>
            <person name="Zeng Q."/>
            <person name="Hung C.-Y."/>
            <person name="McMahan C."/>
            <person name="Muszewska A."/>
            <person name="Grynberg M."/>
            <person name="Mandel M.A."/>
            <person name="Kellner E.M."/>
            <person name="Barker B.M."/>
            <person name="Galgiani J.N."/>
            <person name="Orbach M.J."/>
            <person name="Kirkland T.N."/>
            <person name="Cole G.T."/>
            <person name="Henn M.R."/>
            <person name="Birren B.W."/>
            <person name="Taylor J.W."/>
        </authorList>
    </citation>
    <scope>NUCLEOTIDE SEQUENCE [LARGE SCALE GENOMIC DNA]</scope>
    <source>
        <strain evidence="4">UAMH 1704</strain>
    </source>
</reference>
<feature type="compositionally biased region" description="Low complexity" evidence="2">
    <location>
        <begin position="295"/>
        <end position="318"/>
    </location>
</feature>
<sequence>MRKLFGLKKKDDRPSRHSMTAAPPSTYNPQQSPYGQGSHPYTPTPQTPQQYAQNRHSYTPSHQAYSHQPQPQAQPQPPLQQVQAPLQPNTVRLGEPFRSQGDELTQRGDYNGAVVMYDAALRAAPNDIGLLLSKTTALSMSNPPRLDLALKDADTVIQLDPRSWQGWLEKGRILSRMGDMQGAEEALTNAVGFAQDYGKNVAQSALADVRARRTQFSASSTTTSSPAFTSSNISSPPSFSSPPLINVSTPAEGSTSTIPLRPAQQPSQSNKAPISTPPPQTASPRTATQSPLPPQTTTNPATTANNTTSSQTSTLQAPDNTNSAWTFSSPGRATTPRPNAQNESSSAAGNTTGQPARANAVNRPPNTSNLTQGFNDLIDWAENTPSESPPAYSRNLRDPAQLQRQMDDLNVALRQKNKGALSISPYTLPGNIDAIRLLYIGLVQADLTAREYGTPTFLHPSYIGSVSYPGNTFLDMDCETSAYYEGKYPATITISGYSEEYRAHQLLQQPVLKISLEADNVFPEVPLAKVVERLRKLRSQPALEDDEGLKDLLALPQVALLRSGFMAGGTRQGRISFLCMSLTRSLHDASTRFFDASKERFFCNHIFNPATTGIGLKNFLFQMLMGAELLIRLRKEPATTSYTGIVTDAISATIVLAALWMENVVIQGPKAGVKEDEAKAWSLYASQNQRQAEALIRFAEAMEWPYMDEFRSFIEGAYDEIIAAKPVPSWDIYDWLYGLVLPGKIYRHRVMSCLVHSSPTIKSLGSAPYWENGIIVKDKSYWPRRTVLGRVLGGMKDVKSVCGWIGPLPAPTGELSGWIRLKTRSVSVPVPVSTGANNRSVFQSLGFEEPDGRTETVDTFLKSFTDPDEWIQAPSPTPARQYNAPRRVKFSNIQLTLLPNSSAASTTRTDLPPEEYRASIDFEVDGRKVTCTLYSNPVFVAAPPCVGSHVIHQRQAEKYKKNLIMAADLKNKYPPANQLIVIDAMGEDEEVLARAWCAETGRHAVIRKGDDCCYSCAVSVATERTGLGVNVVIMCQ</sequence>
<feature type="compositionally biased region" description="Low complexity" evidence="2">
    <location>
        <begin position="217"/>
        <end position="243"/>
    </location>
</feature>
<gene>
    <name evidence="3" type="ORF">UREG_02269</name>
</gene>
<dbReference type="InterPro" id="IPR019734">
    <property type="entry name" value="TPR_rpt"/>
</dbReference>
<dbReference type="PANTHER" id="PTHR42345:SF2">
    <property type="entry name" value="HELICASE-LIKE PROTEIN"/>
    <property type="match status" value="1"/>
</dbReference>
<dbReference type="HOGENOM" id="CLU_008131_0_0_1"/>
<feature type="compositionally biased region" description="Polar residues" evidence="2">
    <location>
        <begin position="364"/>
        <end position="373"/>
    </location>
</feature>
<dbReference type="InterPro" id="IPR011990">
    <property type="entry name" value="TPR-like_helical_dom_sf"/>
</dbReference>
<dbReference type="RefSeq" id="XP_002542753.1">
    <property type="nucleotide sequence ID" value="XM_002542707.1"/>
</dbReference>
<dbReference type="PROSITE" id="PS50005">
    <property type="entry name" value="TPR"/>
    <property type="match status" value="1"/>
</dbReference>
<dbReference type="GeneID" id="8441547"/>
<proteinExistence type="predicted"/>
<feature type="compositionally biased region" description="Polar residues" evidence="2">
    <location>
        <begin position="246"/>
        <end position="273"/>
    </location>
</feature>
<organism evidence="3 4">
    <name type="scientific">Uncinocarpus reesii (strain UAMH 1704)</name>
    <dbReference type="NCBI Taxonomy" id="336963"/>
    <lineage>
        <taxon>Eukaryota</taxon>
        <taxon>Fungi</taxon>
        <taxon>Dikarya</taxon>
        <taxon>Ascomycota</taxon>
        <taxon>Pezizomycotina</taxon>
        <taxon>Eurotiomycetes</taxon>
        <taxon>Eurotiomycetidae</taxon>
        <taxon>Onygenales</taxon>
        <taxon>Onygenaceae</taxon>
        <taxon>Uncinocarpus</taxon>
    </lineage>
</organism>
<dbReference type="Proteomes" id="UP000002058">
    <property type="component" value="Unassembled WGS sequence"/>
</dbReference>
<keyword evidence="1" id="KW-0802">TPR repeat</keyword>
<dbReference type="OrthoDB" id="20872at2759"/>
<dbReference type="Gene3D" id="1.25.40.10">
    <property type="entry name" value="Tetratricopeptide repeat domain"/>
    <property type="match status" value="1"/>
</dbReference>
<feature type="region of interest" description="Disordered" evidence="2">
    <location>
        <begin position="1"/>
        <end position="80"/>
    </location>
</feature>
<dbReference type="STRING" id="336963.C4JF47"/>
<feature type="compositionally biased region" description="Polar residues" evidence="2">
    <location>
        <begin position="319"/>
        <end position="354"/>
    </location>
</feature>
<dbReference type="EMBL" id="CH476615">
    <property type="protein sequence ID" value="EEP77420.1"/>
    <property type="molecule type" value="Genomic_DNA"/>
</dbReference>
<dbReference type="AlphaFoldDB" id="C4JF47"/>
<feature type="compositionally biased region" description="Polar residues" evidence="2">
    <location>
        <begin position="23"/>
        <end position="41"/>
    </location>
</feature>
<evidence type="ECO:0000313" key="4">
    <source>
        <dbReference type="Proteomes" id="UP000002058"/>
    </source>
</evidence>
<name>C4JF47_UNCRE</name>
<accession>C4JF47</accession>
<evidence type="ECO:0000256" key="2">
    <source>
        <dbReference type="SAM" id="MobiDB-lite"/>
    </source>
</evidence>
<protein>
    <submittedName>
        <fullName evidence="3">Uncharacterized protein</fullName>
    </submittedName>
</protein>
<dbReference type="OMA" id="EWPYMDE"/>
<feature type="compositionally biased region" description="Polar residues" evidence="2">
    <location>
        <begin position="51"/>
        <end position="67"/>
    </location>
</feature>
<dbReference type="eggNOG" id="KOG0553">
    <property type="taxonomic scope" value="Eukaryota"/>
</dbReference>
<evidence type="ECO:0000313" key="3">
    <source>
        <dbReference type="EMBL" id="EEP77420.1"/>
    </source>
</evidence>
<dbReference type="SMART" id="SM00028">
    <property type="entry name" value="TPR"/>
    <property type="match status" value="2"/>
</dbReference>
<dbReference type="PANTHER" id="PTHR42345">
    <property type="entry name" value="TPR_REGION DOMAIN-CONTAINING PROTEIN"/>
    <property type="match status" value="1"/>
</dbReference>
<evidence type="ECO:0000256" key="1">
    <source>
        <dbReference type="PROSITE-ProRule" id="PRU00339"/>
    </source>
</evidence>
<feature type="repeat" description="TPR" evidence="1">
    <location>
        <begin position="94"/>
        <end position="127"/>
    </location>
</feature>
<dbReference type="InParanoid" id="C4JF47"/>
<dbReference type="SUPFAM" id="SSF48452">
    <property type="entry name" value="TPR-like"/>
    <property type="match status" value="1"/>
</dbReference>
<dbReference type="VEuPathDB" id="FungiDB:UREG_02269"/>
<keyword evidence="4" id="KW-1185">Reference proteome</keyword>